<dbReference type="PROSITE" id="PS00028">
    <property type="entry name" value="ZINC_FINGER_C2H2_1"/>
    <property type="match status" value="3"/>
</dbReference>
<dbReference type="FunFam" id="3.30.160.60:FF:000358">
    <property type="entry name" value="zinc finger protein 24"/>
    <property type="match status" value="1"/>
</dbReference>
<organism evidence="13 14">
    <name type="scientific">Coptotermes formosanus</name>
    <name type="common">Formosan subterranean termite</name>
    <dbReference type="NCBI Taxonomy" id="36987"/>
    <lineage>
        <taxon>Eukaryota</taxon>
        <taxon>Metazoa</taxon>
        <taxon>Ecdysozoa</taxon>
        <taxon>Arthropoda</taxon>
        <taxon>Hexapoda</taxon>
        <taxon>Insecta</taxon>
        <taxon>Pterygota</taxon>
        <taxon>Neoptera</taxon>
        <taxon>Polyneoptera</taxon>
        <taxon>Dictyoptera</taxon>
        <taxon>Blattodea</taxon>
        <taxon>Blattoidea</taxon>
        <taxon>Termitoidae</taxon>
        <taxon>Rhinotermitidae</taxon>
        <taxon>Coptotermes</taxon>
    </lineage>
</organism>
<dbReference type="GO" id="GO:0005654">
    <property type="term" value="C:nucleoplasm"/>
    <property type="evidence" value="ECO:0007669"/>
    <property type="project" value="TreeGrafter"/>
</dbReference>
<evidence type="ECO:0000256" key="3">
    <source>
        <dbReference type="ARBA" id="ARBA00022723"/>
    </source>
</evidence>
<dbReference type="GO" id="GO:0000978">
    <property type="term" value="F:RNA polymerase II cis-regulatory region sequence-specific DNA binding"/>
    <property type="evidence" value="ECO:0007669"/>
    <property type="project" value="TreeGrafter"/>
</dbReference>
<reference evidence="14" key="1">
    <citation type="submission" date="2020-01" db="EMBL/GenBank/DDBJ databases">
        <title>Draft genome sequence of the Termite Coptotermes fromosanus.</title>
        <authorList>
            <person name="Itakura S."/>
            <person name="Yosikawa Y."/>
            <person name="Umezawa K."/>
        </authorList>
    </citation>
    <scope>NUCLEOTIDE SEQUENCE [LARGE SCALE GENOMIC DNA]</scope>
</reference>
<dbReference type="SUPFAM" id="SSF57667">
    <property type="entry name" value="beta-beta-alpha zinc fingers"/>
    <property type="match status" value="2"/>
</dbReference>
<feature type="domain" description="C2H2-type" evidence="12">
    <location>
        <begin position="161"/>
        <end position="185"/>
    </location>
</feature>
<evidence type="ECO:0000256" key="1">
    <source>
        <dbReference type="ARBA" id="ARBA00004123"/>
    </source>
</evidence>
<evidence type="ECO:0000313" key="14">
    <source>
        <dbReference type="Proteomes" id="UP000502823"/>
    </source>
</evidence>
<dbReference type="Pfam" id="PF00096">
    <property type="entry name" value="zf-C2H2"/>
    <property type="match status" value="2"/>
</dbReference>
<dbReference type="InterPro" id="IPR013087">
    <property type="entry name" value="Znf_C2H2_type"/>
</dbReference>
<feature type="domain" description="C2H2-type" evidence="12">
    <location>
        <begin position="186"/>
        <end position="213"/>
    </location>
</feature>
<gene>
    <name evidence="13" type="ORF">Cfor_02274</name>
</gene>
<feature type="domain" description="C2H2-type" evidence="12">
    <location>
        <begin position="241"/>
        <end position="268"/>
    </location>
</feature>
<dbReference type="GO" id="GO:0001227">
    <property type="term" value="F:DNA-binding transcription repressor activity, RNA polymerase II-specific"/>
    <property type="evidence" value="ECO:0007669"/>
    <property type="project" value="TreeGrafter"/>
</dbReference>
<dbReference type="EMBL" id="BLKM01000773">
    <property type="protein sequence ID" value="GFG38410.1"/>
    <property type="molecule type" value="Genomic_DNA"/>
</dbReference>
<comment type="subcellular location">
    <subcellularLocation>
        <location evidence="1">Nucleus</location>
    </subcellularLocation>
</comment>
<evidence type="ECO:0000259" key="12">
    <source>
        <dbReference type="PROSITE" id="PS50157"/>
    </source>
</evidence>
<comment type="caution">
    <text evidence="13">The sequence shown here is derived from an EMBL/GenBank/DDBJ whole genome shotgun (WGS) entry which is preliminary data.</text>
</comment>
<dbReference type="GO" id="GO:0001817">
    <property type="term" value="P:regulation of cytokine production"/>
    <property type="evidence" value="ECO:0007669"/>
    <property type="project" value="TreeGrafter"/>
</dbReference>
<dbReference type="FunFam" id="3.30.160.60:FF:000178">
    <property type="entry name" value="Zinc finger protein 14 homolog"/>
    <property type="match status" value="1"/>
</dbReference>
<evidence type="ECO:0000256" key="8">
    <source>
        <dbReference type="ARBA" id="ARBA00023125"/>
    </source>
</evidence>
<dbReference type="PANTHER" id="PTHR24399">
    <property type="entry name" value="ZINC FINGER AND BTB DOMAIN-CONTAINING"/>
    <property type="match status" value="1"/>
</dbReference>
<dbReference type="InterPro" id="IPR036236">
    <property type="entry name" value="Znf_C2H2_sf"/>
</dbReference>
<accession>A0A6L2Q374</accession>
<evidence type="ECO:0000256" key="5">
    <source>
        <dbReference type="ARBA" id="ARBA00022771"/>
    </source>
</evidence>
<dbReference type="PANTHER" id="PTHR24399:SF23">
    <property type="entry name" value="C2H2-TYPE DOMAIN-CONTAINING PROTEIN"/>
    <property type="match status" value="1"/>
</dbReference>
<keyword evidence="9" id="KW-0804">Transcription</keyword>
<evidence type="ECO:0000256" key="6">
    <source>
        <dbReference type="ARBA" id="ARBA00022833"/>
    </source>
</evidence>
<feature type="domain" description="C2H2-type" evidence="12">
    <location>
        <begin position="214"/>
        <end position="241"/>
    </location>
</feature>
<proteinExistence type="inferred from homology"/>
<evidence type="ECO:0000256" key="7">
    <source>
        <dbReference type="ARBA" id="ARBA00023015"/>
    </source>
</evidence>
<keyword evidence="7" id="KW-0805">Transcription regulation</keyword>
<keyword evidence="3" id="KW-0479">Metal-binding</keyword>
<keyword evidence="4" id="KW-0677">Repeat</keyword>
<dbReference type="InParanoid" id="A0A6L2Q374"/>
<dbReference type="PROSITE" id="PS50157">
    <property type="entry name" value="ZINC_FINGER_C2H2_2"/>
    <property type="match status" value="4"/>
</dbReference>
<dbReference type="GO" id="GO:0002682">
    <property type="term" value="P:regulation of immune system process"/>
    <property type="evidence" value="ECO:0007669"/>
    <property type="project" value="TreeGrafter"/>
</dbReference>
<dbReference type="OrthoDB" id="8180677at2759"/>
<evidence type="ECO:0000256" key="2">
    <source>
        <dbReference type="ARBA" id="ARBA00006991"/>
    </source>
</evidence>
<keyword evidence="5 11" id="KW-0863">Zinc-finger</keyword>
<evidence type="ECO:0000256" key="10">
    <source>
        <dbReference type="ARBA" id="ARBA00023242"/>
    </source>
</evidence>
<keyword evidence="8" id="KW-0238">DNA-binding</keyword>
<keyword evidence="14" id="KW-1185">Reference proteome</keyword>
<evidence type="ECO:0000256" key="4">
    <source>
        <dbReference type="ARBA" id="ARBA00022737"/>
    </source>
</evidence>
<evidence type="ECO:0000313" key="13">
    <source>
        <dbReference type="EMBL" id="GFG38410.1"/>
    </source>
</evidence>
<dbReference type="GO" id="GO:0008270">
    <property type="term" value="F:zinc ion binding"/>
    <property type="evidence" value="ECO:0007669"/>
    <property type="project" value="UniProtKB-KW"/>
</dbReference>
<name>A0A6L2Q374_COPFO</name>
<evidence type="ECO:0000256" key="11">
    <source>
        <dbReference type="PROSITE-ProRule" id="PRU00042"/>
    </source>
</evidence>
<dbReference type="Proteomes" id="UP000502823">
    <property type="component" value="Unassembled WGS sequence"/>
</dbReference>
<evidence type="ECO:0000256" key="9">
    <source>
        <dbReference type="ARBA" id="ARBA00023163"/>
    </source>
</evidence>
<dbReference type="Gene3D" id="3.30.160.60">
    <property type="entry name" value="Classic Zinc Finger"/>
    <property type="match status" value="4"/>
</dbReference>
<protein>
    <recommendedName>
        <fullName evidence="12">C2H2-type domain-containing protein</fullName>
    </recommendedName>
</protein>
<dbReference type="SMART" id="SM00355">
    <property type="entry name" value="ZnF_C2H2"/>
    <property type="match status" value="4"/>
</dbReference>
<dbReference type="AlphaFoldDB" id="A0A6L2Q374"/>
<sequence>MCKFDLDFIPYWTECISYYIVHQQHAARLILNGIKPSHTWKDTASAMKPDNIVQHIPVEEIPLVSSGINGMCQCIYKWGQVNAVLQSADNCQCSSRCARSAVSCWDKQFGRSDNSSLASAALQQWIMFTSDNNSSSSMPESPTVTKPVGRPKQIVENVKYHQCLLCGKSVQRLSLHMRMHTGDRPYQCSQCGQRFTQLGSLKKHQTLHSEEKPFHCNVCGKCFRCKSDLSLHSKLHNGRSFDCSYCSKSFVTQKAIDNHVRIHTVRKGICLCM</sequence>
<keyword evidence="10" id="KW-0539">Nucleus</keyword>
<keyword evidence="6" id="KW-0862">Zinc</keyword>
<comment type="similarity">
    <text evidence="2">Belongs to the krueppel C2H2-type zinc-finger protein family.</text>
</comment>